<dbReference type="AlphaFoldDB" id="A0A7Y3VZU1"/>
<protein>
    <recommendedName>
        <fullName evidence="3">Cellobiose phosphorylase</fullName>
    </recommendedName>
</protein>
<name>A0A7Y3VZU1_9FLAO</name>
<dbReference type="Proteomes" id="UP000536509">
    <property type="component" value="Unassembled WGS sequence"/>
</dbReference>
<evidence type="ECO:0000313" key="1">
    <source>
        <dbReference type="EMBL" id="NNT72856.1"/>
    </source>
</evidence>
<evidence type="ECO:0008006" key="3">
    <source>
        <dbReference type="Google" id="ProtNLM"/>
    </source>
</evidence>
<keyword evidence="2" id="KW-1185">Reference proteome</keyword>
<reference evidence="1 2" key="1">
    <citation type="submission" date="2020-05" db="EMBL/GenBank/DDBJ databases">
        <title>Draft genome of Flavobacterium sp. IMCC34852.</title>
        <authorList>
            <person name="Song J."/>
            <person name="Cho J.-C."/>
        </authorList>
    </citation>
    <scope>NUCLEOTIDE SEQUENCE [LARGE SCALE GENOMIC DNA]</scope>
    <source>
        <strain evidence="1 2">IMCC34852</strain>
    </source>
</reference>
<comment type="caution">
    <text evidence="1">The sequence shown here is derived from an EMBL/GenBank/DDBJ whole genome shotgun (WGS) entry which is preliminary data.</text>
</comment>
<evidence type="ECO:0000313" key="2">
    <source>
        <dbReference type="Proteomes" id="UP000536509"/>
    </source>
</evidence>
<proteinExistence type="predicted"/>
<gene>
    <name evidence="1" type="ORF">HKT18_11570</name>
</gene>
<dbReference type="RefSeq" id="WP_171223020.1">
    <property type="nucleotide sequence ID" value="NZ_CP121446.1"/>
</dbReference>
<accession>A0A7Y3VZU1</accession>
<sequence>MINKQTTLGDNEIDNKKVSMDIVLLDGEKFYKIANNDAMRPFFMSVVSDSNHWLFISSNGGISAGRKNAEYALFPYYTDDKITEFADITGSKSIFQIHTKDQTYIWEPFSERFNDKYNLSRNLYKNSYGNKIIFEEIHLDLQLTFRYQWSSSNLFGFVKTSKLINNSNTDYTITLLDGIQNVLPQGVNSDLQATTSNLVDAYKRNELHTESGLGIFALSAIIVDKAEPSEALKANIAWSLGFEKPTYLLSSLQLAAFRKGQNIKQETDVKGEKGAYFISSDVVLQSNSSKEWKIVANVNQNQSQVIALAEAICNDENLDRKVVEDVQLGTQNLIALNATADGLQFTADNRKDTRHFSNVLFNIMRGGIFDNNYQIDKSDFVNYIAKANKTVSKNQASFLSSLPETFGYSYLQQQVASNEDADLLRLCTEYLPLKFSRRHGDPSRPWNKFSINTTSEIDGSKILDYQGNWRDIFQNWEALAYAYPDFIDGMIHKFLNASTFDGYNPYRVTKDGFDWETIEPDNPWSYIGYWGDHQIIYLLKFLEFIEKYQPGKLNSYFDKECFVYAAVPYTIKSYQEILQNPKDTILFNHEWDAKINTRRNQNGADGALLRDNNDEIYHVNLIEKILATVLAKMSNFIPEAGIWMNTQRPEWNDANNALVGNGVSMVTLYYLRRFLKFFQQLLENSNQETIKISNEMVEFYHAIRESLIAFQPLLSKSIDDKSRKQILDALGQAASDYRYQVYNSGFWGKKRTHSMDGLKKFTQVSIDFIEHSIKANQREDKLYHAYNLMSVANEGVSISYLPEMLEGQVAVLSSGFLNGKESLEVLDALKNSALYRPDQNSYILYPNKELPKFLEKNTVHKDKVQKSVLLKKLLDDNNFQIINQDIKGNYHFNGNFHNANDVKEALIQLGNRQDYKSLVDSETELVLQIFEDVFNHKAFTGRSGTFYGYEGLGSIYWHMVSKLHVAVLEVIETAVESNENQTIIKSLITHFDAVGAGIGVHKSPQVYGAFPTDPYSHTPFSKGAQQPGMTGQVKEDILTRIGELGVKLKDGLLHFEPNFLLRNEFLTQEIEATFILVDGTKKNLTIPKDSMAFTVCQVPVIYKIAAANHIELYNANGSTERLDSLELSKEQSTKIFHRTGEISQVVVYLDENNLR</sequence>
<organism evidence="1 2">
    <name type="scientific">Flavobacterium rivulicola</name>
    <dbReference type="NCBI Taxonomy" id="2732161"/>
    <lineage>
        <taxon>Bacteria</taxon>
        <taxon>Pseudomonadati</taxon>
        <taxon>Bacteroidota</taxon>
        <taxon>Flavobacteriia</taxon>
        <taxon>Flavobacteriales</taxon>
        <taxon>Flavobacteriaceae</taxon>
        <taxon>Flavobacterium</taxon>
    </lineage>
</organism>
<dbReference type="EMBL" id="JABEVX010000008">
    <property type="protein sequence ID" value="NNT72856.1"/>
    <property type="molecule type" value="Genomic_DNA"/>
</dbReference>